<keyword evidence="6" id="KW-1185">Reference proteome</keyword>
<reference evidence="5 6" key="1">
    <citation type="submission" date="2021-01" db="EMBL/GenBank/DDBJ databases">
        <title>Whole genome shotgun sequence of Catellatospora chokoriensis NBRC 107358.</title>
        <authorList>
            <person name="Komaki H."/>
            <person name="Tamura T."/>
        </authorList>
    </citation>
    <scope>NUCLEOTIDE SEQUENCE [LARGE SCALE GENOMIC DNA]</scope>
    <source>
        <strain evidence="5 6">NBRC 107358</strain>
    </source>
</reference>
<dbReference type="InterPro" id="IPR006439">
    <property type="entry name" value="HAD-SF_hydro_IA"/>
</dbReference>
<dbReference type="SUPFAM" id="SSF56784">
    <property type="entry name" value="HAD-like"/>
    <property type="match status" value="1"/>
</dbReference>
<dbReference type="GO" id="GO:0003824">
    <property type="term" value="F:catalytic activity"/>
    <property type="evidence" value="ECO:0007669"/>
    <property type="project" value="UniProtKB-ARBA"/>
</dbReference>
<organism evidence="5 6">
    <name type="scientific">Catellatospora chokoriensis</name>
    <dbReference type="NCBI Taxonomy" id="310353"/>
    <lineage>
        <taxon>Bacteria</taxon>
        <taxon>Bacillati</taxon>
        <taxon>Actinomycetota</taxon>
        <taxon>Actinomycetes</taxon>
        <taxon>Micromonosporales</taxon>
        <taxon>Micromonosporaceae</taxon>
        <taxon>Catellatospora</taxon>
    </lineage>
</organism>
<dbReference type="EMBL" id="BONG01000001">
    <property type="protein sequence ID" value="GIF86634.1"/>
    <property type="molecule type" value="Genomic_DNA"/>
</dbReference>
<dbReference type="RefSeq" id="WP_191841051.1">
    <property type="nucleotide sequence ID" value="NZ_BAAALB010000004.1"/>
</dbReference>
<comment type="similarity">
    <text evidence="2">Belongs to the HAD-like hydrolase superfamily. CbbY/CbbZ/Gph/YieH family.</text>
</comment>
<dbReference type="InterPro" id="IPR036412">
    <property type="entry name" value="HAD-like_sf"/>
</dbReference>
<dbReference type="Gene3D" id="1.10.150.240">
    <property type="entry name" value="Putative phosphatase, domain 2"/>
    <property type="match status" value="1"/>
</dbReference>
<sequence length="215" mass="23077">MIESVDLVIFDCDGVLVDSETIAIRVASQMLAELGWPLTEDEVLEHFVGRSAASMVPVIEQKLGRPLPQWPEMFVARQLAAHEAGLVPVPGIVEALDAITLPTCVASSGRHDKMRNTLGITGLYERFEGRIFSATEVANGKPAPDLFLHAAARMGADPARCVVVEDSRPGVQAARAAGMRVLAYAGGVTPADWLEGPDTVVFHDMRKLPGLLGLR</sequence>
<dbReference type="SFLD" id="SFLDG01135">
    <property type="entry name" value="C1.5.6:_HAD__Beta-PGM__Phospha"/>
    <property type="match status" value="1"/>
</dbReference>
<comment type="caution">
    <text evidence="5">The sequence shown here is derived from an EMBL/GenBank/DDBJ whole genome shotgun (WGS) entry which is preliminary data.</text>
</comment>
<keyword evidence="3" id="KW-0479">Metal-binding</keyword>
<proteinExistence type="inferred from homology"/>
<dbReference type="Gene3D" id="3.40.50.1000">
    <property type="entry name" value="HAD superfamily/HAD-like"/>
    <property type="match status" value="1"/>
</dbReference>
<dbReference type="CDD" id="cd07526">
    <property type="entry name" value="HAD_BPGM_like"/>
    <property type="match status" value="1"/>
</dbReference>
<dbReference type="InterPro" id="IPR051600">
    <property type="entry name" value="Beta-PGM-like"/>
</dbReference>
<dbReference type="InterPro" id="IPR023198">
    <property type="entry name" value="PGP-like_dom2"/>
</dbReference>
<evidence type="ECO:0000256" key="4">
    <source>
        <dbReference type="ARBA" id="ARBA00022842"/>
    </source>
</evidence>
<dbReference type="NCBIfam" id="TIGR01509">
    <property type="entry name" value="HAD-SF-IA-v3"/>
    <property type="match status" value="1"/>
</dbReference>
<evidence type="ECO:0000313" key="5">
    <source>
        <dbReference type="EMBL" id="GIF86634.1"/>
    </source>
</evidence>
<dbReference type="Proteomes" id="UP000619293">
    <property type="component" value="Unassembled WGS sequence"/>
</dbReference>
<protein>
    <submittedName>
        <fullName evidence="5">Haloacid dehalogenase</fullName>
    </submittedName>
</protein>
<comment type="cofactor">
    <cofactor evidence="1">
        <name>Mg(2+)</name>
        <dbReference type="ChEBI" id="CHEBI:18420"/>
    </cofactor>
</comment>
<evidence type="ECO:0000313" key="6">
    <source>
        <dbReference type="Proteomes" id="UP000619293"/>
    </source>
</evidence>
<dbReference type="SFLD" id="SFLDG01129">
    <property type="entry name" value="C1.5:_HAD__Beta-PGM__Phosphata"/>
    <property type="match status" value="1"/>
</dbReference>
<dbReference type="SFLD" id="SFLDS00003">
    <property type="entry name" value="Haloacid_Dehalogenase"/>
    <property type="match status" value="1"/>
</dbReference>
<accession>A0A8J3K122</accession>
<gene>
    <name evidence="5" type="ORF">Cch02nite_00780</name>
</gene>
<dbReference type="InterPro" id="IPR023214">
    <property type="entry name" value="HAD_sf"/>
</dbReference>
<dbReference type="AlphaFoldDB" id="A0A8J3K122"/>
<name>A0A8J3K122_9ACTN</name>
<evidence type="ECO:0000256" key="2">
    <source>
        <dbReference type="ARBA" id="ARBA00006171"/>
    </source>
</evidence>
<keyword evidence="4" id="KW-0460">Magnesium</keyword>
<dbReference type="InterPro" id="IPR041492">
    <property type="entry name" value="HAD_2"/>
</dbReference>
<dbReference type="Pfam" id="PF13419">
    <property type="entry name" value="HAD_2"/>
    <property type="match status" value="1"/>
</dbReference>
<dbReference type="PANTHER" id="PTHR46193:SF10">
    <property type="entry name" value="6-PHOSPHOGLUCONATE PHOSPHATASE"/>
    <property type="match status" value="1"/>
</dbReference>
<dbReference type="GO" id="GO:0046872">
    <property type="term" value="F:metal ion binding"/>
    <property type="evidence" value="ECO:0007669"/>
    <property type="project" value="UniProtKB-KW"/>
</dbReference>
<dbReference type="PANTHER" id="PTHR46193">
    <property type="entry name" value="6-PHOSPHOGLUCONATE PHOSPHATASE"/>
    <property type="match status" value="1"/>
</dbReference>
<evidence type="ECO:0000256" key="1">
    <source>
        <dbReference type="ARBA" id="ARBA00001946"/>
    </source>
</evidence>
<evidence type="ECO:0000256" key="3">
    <source>
        <dbReference type="ARBA" id="ARBA00022723"/>
    </source>
</evidence>